<sequence length="101" mass="11746">MMKFGYIFLICALLFINFQLSGSVKCWVKQTGVEGTRKRGYGCPGDFFRDCSTQKEIIDFIKSKNYNDLVYYAYPNAFYFSGCSHECAKEKMEKLWPDNVT</sequence>
<evidence type="ECO:0000313" key="1">
    <source>
        <dbReference type="Proteomes" id="UP000887580"/>
    </source>
</evidence>
<evidence type="ECO:0000313" key="2">
    <source>
        <dbReference type="WBParaSite" id="PS1159_v2.g11361.t1"/>
    </source>
</evidence>
<name>A0AC35EWA4_9BILA</name>
<reference evidence="2" key="1">
    <citation type="submission" date="2022-11" db="UniProtKB">
        <authorList>
            <consortium name="WormBaseParasite"/>
        </authorList>
    </citation>
    <scope>IDENTIFICATION</scope>
</reference>
<dbReference type="Proteomes" id="UP000887580">
    <property type="component" value="Unplaced"/>
</dbReference>
<protein>
    <submittedName>
        <fullName evidence="2">Uncharacterized protein</fullName>
    </submittedName>
</protein>
<dbReference type="WBParaSite" id="PS1159_v2.g11361.t1">
    <property type="protein sequence ID" value="PS1159_v2.g11361.t1"/>
    <property type="gene ID" value="PS1159_v2.g11361"/>
</dbReference>
<accession>A0AC35EWA4</accession>
<organism evidence="1 2">
    <name type="scientific">Panagrolaimus sp. PS1159</name>
    <dbReference type="NCBI Taxonomy" id="55785"/>
    <lineage>
        <taxon>Eukaryota</taxon>
        <taxon>Metazoa</taxon>
        <taxon>Ecdysozoa</taxon>
        <taxon>Nematoda</taxon>
        <taxon>Chromadorea</taxon>
        <taxon>Rhabditida</taxon>
        <taxon>Tylenchina</taxon>
        <taxon>Panagrolaimomorpha</taxon>
        <taxon>Panagrolaimoidea</taxon>
        <taxon>Panagrolaimidae</taxon>
        <taxon>Panagrolaimus</taxon>
    </lineage>
</organism>
<proteinExistence type="predicted"/>